<sequence>RAPRLDEDDEYEDEDERPPPPSGGKGLLGRVASMLGGGSAPGSAPARRRASPGGDTINVFTVASGHMYERLQKIMFLSVLRHTKSNRVYLEAYTSILLCDKAKLEALYGKEVVVADREMVESRAEEILAGADVEDVAFLVAISVVFFTDSWRPDSFYDKILANRKLGLHTLCLLDIKVKEPDLAALARGRTVYEPPRYMTVNTAIQQLLEVEAARQGGAFGADTLGVGISRLQADDQQIVAGTLEQLLQAHAFVPCASAPAPLSRAPSSTPRGALPPGAAAGLPSPPLPSPAGPPAGSPLPPLPRPTPYTLAESARHQHPHQADAVTPWHLAAAASPLRLPLPLPPHLQGAAAASQLPPVMSWQAVQPIQVVSSPIRRLPDESALYKAMVSPYCTASYMPHMPCLSSPAAGAAAVAAAAATAAAMSASAAAAAAATAAAAAEAAMAAAADPRQAGGGGGGDGRAASPSLEQQQQQQQVSYAPYNPLAAPLPRLSMHPHGLFFGEQLITPANAWLSVNRAWGLGAVGDDAARALQQTSLDATIAAAFGLPGFLTAAAVMQPYPGCVGAGGGGGCGLYGSVGGCGGCGGGEGGGEVGDGGVGVDALCGGRGRSSSGGGLGGLSGGVSSGLVRALNSIFSEEEEEAAEPAGVGRRGAAEGVTGLSLERGVVREGAEGGAQAAGAGGAAAAAVVVVARSGSVDSAAQPAALPAYPSLAAVVAGGVRGQRARSANSQLPPPPGQQQPHQHQQHLRQQHLQQQQQHPVQAHAHALQPQRDSAPPAPAQPPASVGSDW</sequence>
<feature type="region of interest" description="Disordered" evidence="1">
    <location>
        <begin position="721"/>
        <end position="791"/>
    </location>
</feature>
<dbReference type="SUPFAM" id="SSF53790">
    <property type="entry name" value="Tetrapyrrole methylase"/>
    <property type="match status" value="1"/>
</dbReference>
<feature type="compositionally biased region" description="Low complexity" evidence="1">
    <location>
        <begin position="752"/>
        <end position="772"/>
    </location>
</feature>
<dbReference type="GO" id="GO:0008168">
    <property type="term" value="F:methyltransferase activity"/>
    <property type="evidence" value="ECO:0007669"/>
    <property type="project" value="InterPro"/>
</dbReference>
<name>A0A2J7ZN63_9CHLO</name>
<dbReference type="InterPro" id="IPR040497">
    <property type="entry name" value="Glyco_transf_24"/>
</dbReference>
<feature type="compositionally biased region" description="Acidic residues" evidence="1">
    <location>
        <begin position="1"/>
        <end position="16"/>
    </location>
</feature>
<evidence type="ECO:0000313" key="4">
    <source>
        <dbReference type="Proteomes" id="UP000236333"/>
    </source>
</evidence>
<proteinExistence type="predicted"/>
<dbReference type="GO" id="GO:0017183">
    <property type="term" value="P:protein histidyl modification to diphthamide"/>
    <property type="evidence" value="ECO:0007669"/>
    <property type="project" value="InterPro"/>
</dbReference>
<dbReference type="InterPro" id="IPR014776">
    <property type="entry name" value="4pyrrole_Mease_sub2"/>
</dbReference>
<evidence type="ECO:0000259" key="2">
    <source>
        <dbReference type="Pfam" id="PF18404"/>
    </source>
</evidence>
<feature type="region of interest" description="Disordered" evidence="1">
    <location>
        <begin position="1"/>
        <end position="31"/>
    </location>
</feature>
<feature type="region of interest" description="Disordered" evidence="1">
    <location>
        <begin position="450"/>
        <end position="478"/>
    </location>
</feature>
<feature type="region of interest" description="Disordered" evidence="1">
    <location>
        <begin position="260"/>
        <end position="323"/>
    </location>
</feature>
<feature type="non-terminal residue" evidence="3">
    <location>
        <position position="791"/>
    </location>
</feature>
<feature type="non-terminal residue" evidence="3">
    <location>
        <position position="1"/>
    </location>
</feature>
<dbReference type="Gene3D" id="3.40.1010.10">
    <property type="entry name" value="Cobalt-precorrin-4 Transmethylase, Domain 1"/>
    <property type="match status" value="1"/>
</dbReference>
<protein>
    <submittedName>
        <fullName evidence="3">Diphthine synthase</fullName>
    </submittedName>
</protein>
<dbReference type="InterPro" id="IPR004551">
    <property type="entry name" value="Dphthn_synthase"/>
</dbReference>
<dbReference type="InterPro" id="IPR035996">
    <property type="entry name" value="4pyrrol_Methylase_sf"/>
</dbReference>
<feature type="compositionally biased region" description="Pro residues" evidence="1">
    <location>
        <begin position="284"/>
        <end position="307"/>
    </location>
</feature>
<comment type="caution">
    <text evidence="3">The sequence shown here is derived from an EMBL/GenBank/DDBJ whole genome shotgun (WGS) entry which is preliminary data.</text>
</comment>
<dbReference type="Gene3D" id="3.30.950.10">
    <property type="entry name" value="Methyltransferase, Cobalt-precorrin-4 Transmethylase, Domain 2"/>
    <property type="match status" value="1"/>
</dbReference>
<reference evidence="3 4" key="1">
    <citation type="journal article" date="2017" name="Mol. Biol. Evol.">
        <title>The 4-celled Tetrabaena socialis nuclear genome reveals the essential components for genetic control of cell number at the origin of multicellularity in the volvocine lineage.</title>
        <authorList>
            <person name="Featherston J."/>
            <person name="Arakaki Y."/>
            <person name="Hanschen E.R."/>
            <person name="Ferris P.J."/>
            <person name="Michod R.E."/>
            <person name="Olson B.J.S.C."/>
            <person name="Nozaki H."/>
            <person name="Durand P.M."/>
        </authorList>
    </citation>
    <scope>NUCLEOTIDE SEQUENCE [LARGE SCALE GENOMIC DNA]</scope>
    <source>
        <strain evidence="3 4">NIES-571</strain>
    </source>
</reference>
<organism evidence="3 4">
    <name type="scientific">Tetrabaena socialis</name>
    <dbReference type="NCBI Taxonomy" id="47790"/>
    <lineage>
        <taxon>Eukaryota</taxon>
        <taxon>Viridiplantae</taxon>
        <taxon>Chlorophyta</taxon>
        <taxon>core chlorophytes</taxon>
        <taxon>Chlorophyceae</taxon>
        <taxon>CS clade</taxon>
        <taxon>Chlamydomonadales</taxon>
        <taxon>Tetrabaenaceae</taxon>
        <taxon>Tetrabaena</taxon>
    </lineage>
</organism>
<gene>
    <name evidence="3" type="ORF">TSOC_012394</name>
</gene>
<dbReference type="Pfam" id="PF18404">
    <property type="entry name" value="Glyco_transf_24"/>
    <property type="match status" value="1"/>
</dbReference>
<evidence type="ECO:0000256" key="1">
    <source>
        <dbReference type="SAM" id="MobiDB-lite"/>
    </source>
</evidence>
<accession>A0A2J7ZN63</accession>
<dbReference type="PANTHER" id="PTHR10882:SF0">
    <property type="entry name" value="DIPHTHINE METHYL ESTER SYNTHASE"/>
    <property type="match status" value="1"/>
</dbReference>
<keyword evidence="4" id="KW-1185">Reference proteome</keyword>
<dbReference type="InterPro" id="IPR014777">
    <property type="entry name" value="4pyrrole_Mease_sub1"/>
</dbReference>
<dbReference type="CDD" id="cd11647">
    <property type="entry name" value="DHP5_DphB"/>
    <property type="match status" value="1"/>
</dbReference>
<feature type="compositionally biased region" description="Low complexity" evidence="1">
    <location>
        <begin position="260"/>
        <end position="283"/>
    </location>
</feature>
<dbReference type="EMBL" id="PGGS01000816">
    <property type="protein sequence ID" value="PNH01698.1"/>
    <property type="molecule type" value="Genomic_DNA"/>
</dbReference>
<dbReference type="PANTHER" id="PTHR10882">
    <property type="entry name" value="DIPHTHINE SYNTHASE"/>
    <property type="match status" value="1"/>
</dbReference>
<dbReference type="AlphaFoldDB" id="A0A2J7ZN63"/>
<evidence type="ECO:0000313" key="3">
    <source>
        <dbReference type="EMBL" id="PNH01698.1"/>
    </source>
</evidence>
<dbReference type="Proteomes" id="UP000236333">
    <property type="component" value="Unassembled WGS sequence"/>
</dbReference>
<feature type="domain" description="Glucosyltransferase 24 catalytic" evidence="2">
    <location>
        <begin position="57"/>
        <end position="86"/>
    </location>
</feature>
<dbReference type="OrthoDB" id="2516at2759"/>